<dbReference type="GO" id="GO:0003677">
    <property type="term" value="F:DNA binding"/>
    <property type="evidence" value="ECO:0007669"/>
    <property type="project" value="InterPro"/>
</dbReference>
<dbReference type="GeneID" id="78255133"/>
<evidence type="ECO:0000313" key="4">
    <source>
        <dbReference type="Proteomes" id="UP000056090"/>
    </source>
</evidence>
<evidence type="ECO:0000313" key="3">
    <source>
        <dbReference type="EMBL" id="AIF98882.1"/>
    </source>
</evidence>
<proteinExistence type="predicted"/>
<name>A0A075P6F6_9ALTE</name>
<sequence length="316" mass="34976">MKKSVVQNINVGEDVGKDFLDIHIRPLGEYLKVSNDKKGIGEALKRLRKLTIVRIVIEATGRYEMAFVSACAKAELPFSVVNPIHVKRFAGAIGRKAKTDKLDAALIAHFSEVIQPALSTLKPENIQKMADTVARRNQHLEMQTREKNRLQIMPKTVQSSIKAILTVLKKQIQKMDDELADLIESCPEYQAKSELVQSMPGIGKVSAAALISYLPELGMMNSKQVAALVGVAPMNKESGRYKGKQVTQGGRHQVRTVLFMAMMSAMQCNAKFKATYERLVAAGKPKKVAIIACVRKMVVILNSMVRDGVMWEEKAA</sequence>
<keyword evidence="4" id="KW-1185">Reference proteome</keyword>
<dbReference type="Pfam" id="PF01548">
    <property type="entry name" value="DEDD_Tnp_IS110"/>
    <property type="match status" value="1"/>
</dbReference>
<dbReference type="KEGG" id="aal:EP13_09450"/>
<reference evidence="3 4" key="1">
    <citation type="submission" date="2014-06" db="EMBL/GenBank/DDBJ databases">
        <title>Genomes of Alteromonas australica, a world apart.</title>
        <authorList>
            <person name="Gonzaga A."/>
            <person name="Lopez-Perez M."/>
            <person name="Rodriguez-Valera F."/>
        </authorList>
    </citation>
    <scope>NUCLEOTIDE SEQUENCE [LARGE SCALE GENOMIC DNA]</scope>
    <source>
        <strain evidence="3 4">H 17</strain>
    </source>
</reference>
<dbReference type="AlphaFoldDB" id="A0A075P6F6"/>
<dbReference type="InterPro" id="IPR003346">
    <property type="entry name" value="Transposase_20"/>
</dbReference>
<dbReference type="PANTHER" id="PTHR33055">
    <property type="entry name" value="TRANSPOSASE FOR INSERTION SEQUENCE ELEMENT IS1111A"/>
    <property type="match status" value="1"/>
</dbReference>
<protein>
    <submittedName>
        <fullName evidence="3">Transposase</fullName>
    </submittedName>
</protein>
<dbReference type="InterPro" id="IPR002525">
    <property type="entry name" value="Transp_IS110-like_N"/>
</dbReference>
<evidence type="ECO:0000259" key="1">
    <source>
        <dbReference type="Pfam" id="PF01548"/>
    </source>
</evidence>
<dbReference type="EMBL" id="CP008849">
    <property type="protein sequence ID" value="AIF98882.1"/>
    <property type="molecule type" value="Genomic_DNA"/>
</dbReference>
<dbReference type="NCBIfam" id="NF033542">
    <property type="entry name" value="transpos_IS110"/>
    <property type="match status" value="1"/>
</dbReference>
<organism evidence="3 4">
    <name type="scientific">Alteromonas australica</name>
    <dbReference type="NCBI Taxonomy" id="589873"/>
    <lineage>
        <taxon>Bacteria</taxon>
        <taxon>Pseudomonadati</taxon>
        <taxon>Pseudomonadota</taxon>
        <taxon>Gammaproteobacteria</taxon>
        <taxon>Alteromonadales</taxon>
        <taxon>Alteromonadaceae</taxon>
        <taxon>Alteromonas/Salinimonas group</taxon>
        <taxon>Alteromonas</taxon>
    </lineage>
</organism>
<dbReference type="eggNOG" id="COG3547">
    <property type="taxonomic scope" value="Bacteria"/>
</dbReference>
<dbReference type="Proteomes" id="UP000056090">
    <property type="component" value="Chromosome"/>
</dbReference>
<feature type="domain" description="Transposase IS110-like N-terminal" evidence="1">
    <location>
        <begin position="12"/>
        <end position="151"/>
    </location>
</feature>
<dbReference type="InterPro" id="IPR047650">
    <property type="entry name" value="Transpos_IS110"/>
</dbReference>
<gene>
    <name evidence="3" type="ORF">EP13_09450</name>
</gene>
<dbReference type="Pfam" id="PF02371">
    <property type="entry name" value="Transposase_20"/>
    <property type="match status" value="1"/>
</dbReference>
<dbReference type="GO" id="GO:0006313">
    <property type="term" value="P:DNA transposition"/>
    <property type="evidence" value="ECO:0007669"/>
    <property type="project" value="InterPro"/>
</dbReference>
<dbReference type="PANTHER" id="PTHR33055:SF13">
    <property type="entry name" value="TRANSPOSASE"/>
    <property type="match status" value="1"/>
</dbReference>
<accession>A0A075P6F6</accession>
<feature type="domain" description="Transposase IS116/IS110/IS902 C-terminal" evidence="2">
    <location>
        <begin position="194"/>
        <end position="277"/>
    </location>
</feature>
<evidence type="ECO:0000259" key="2">
    <source>
        <dbReference type="Pfam" id="PF02371"/>
    </source>
</evidence>
<dbReference type="GO" id="GO:0004803">
    <property type="term" value="F:transposase activity"/>
    <property type="evidence" value="ECO:0007669"/>
    <property type="project" value="InterPro"/>
</dbReference>
<dbReference type="RefSeq" id="WP_044057035.1">
    <property type="nucleotide sequence ID" value="NZ_CP008849.1"/>
</dbReference>